<dbReference type="InterPro" id="IPR050351">
    <property type="entry name" value="BphY/WalK/GraS-like"/>
</dbReference>
<dbReference type="PANTHER" id="PTHR45453:SF1">
    <property type="entry name" value="PHOSPHATE REGULON SENSOR PROTEIN PHOR"/>
    <property type="match status" value="1"/>
</dbReference>
<keyword evidence="10" id="KW-1185">Reference proteome</keyword>
<keyword evidence="3" id="KW-0597">Phosphoprotein</keyword>
<dbReference type="Proteomes" id="UP000186351">
    <property type="component" value="Chromosome"/>
</dbReference>
<dbReference type="Pfam" id="PF00512">
    <property type="entry name" value="HisKA"/>
    <property type="match status" value="1"/>
</dbReference>
<protein>
    <recommendedName>
        <fullName evidence="2">histidine kinase</fullName>
        <ecNumber evidence="2">2.7.13.3</ecNumber>
    </recommendedName>
</protein>
<dbReference type="SMART" id="SM00387">
    <property type="entry name" value="HATPase_c"/>
    <property type="match status" value="1"/>
</dbReference>
<feature type="domain" description="Histidine kinase" evidence="8">
    <location>
        <begin position="273"/>
        <end position="490"/>
    </location>
</feature>
<dbReference type="GeneID" id="65535227"/>
<keyword evidence="6" id="KW-0902">Two-component regulatory system</keyword>
<dbReference type="RefSeq" id="WP_068959698.1">
    <property type="nucleotide sequence ID" value="NZ_CAJTCT010000019.1"/>
</dbReference>
<dbReference type="PANTHER" id="PTHR45453">
    <property type="entry name" value="PHOSPHATE REGULON SENSOR PROTEIN PHOR"/>
    <property type="match status" value="1"/>
</dbReference>
<dbReference type="Gene3D" id="3.30.565.10">
    <property type="entry name" value="Histidine kinase-like ATPase, C-terminal domain"/>
    <property type="match status" value="1"/>
</dbReference>
<dbReference type="InterPro" id="IPR004358">
    <property type="entry name" value="Sig_transdc_His_kin-like_C"/>
</dbReference>
<dbReference type="GO" id="GO:0000155">
    <property type="term" value="F:phosphorelay sensor kinase activity"/>
    <property type="evidence" value="ECO:0007669"/>
    <property type="project" value="InterPro"/>
</dbReference>
<dbReference type="PRINTS" id="PR00344">
    <property type="entry name" value="BCTRLSENSOR"/>
</dbReference>
<organism evidence="9 10">
    <name type="scientific">Muribaculum intestinale</name>
    <dbReference type="NCBI Taxonomy" id="1796646"/>
    <lineage>
        <taxon>Bacteria</taxon>
        <taxon>Pseudomonadati</taxon>
        <taxon>Bacteroidota</taxon>
        <taxon>Bacteroidia</taxon>
        <taxon>Bacteroidales</taxon>
        <taxon>Muribaculaceae</taxon>
        <taxon>Muribaculum</taxon>
    </lineage>
</organism>
<dbReference type="SUPFAM" id="SSF55874">
    <property type="entry name" value="ATPase domain of HSP90 chaperone/DNA topoisomerase II/histidine kinase"/>
    <property type="match status" value="1"/>
</dbReference>
<dbReference type="InterPro" id="IPR005467">
    <property type="entry name" value="His_kinase_dom"/>
</dbReference>
<dbReference type="InterPro" id="IPR036097">
    <property type="entry name" value="HisK_dim/P_sf"/>
</dbReference>
<feature type="transmembrane region" description="Helical" evidence="7">
    <location>
        <begin position="175"/>
        <end position="192"/>
    </location>
</feature>
<evidence type="ECO:0000256" key="7">
    <source>
        <dbReference type="SAM" id="Phobius"/>
    </source>
</evidence>
<evidence type="ECO:0000256" key="4">
    <source>
        <dbReference type="ARBA" id="ARBA00022679"/>
    </source>
</evidence>
<name>A0A1B1S674_9BACT</name>
<dbReference type="GO" id="GO:0004721">
    <property type="term" value="F:phosphoprotein phosphatase activity"/>
    <property type="evidence" value="ECO:0007669"/>
    <property type="project" value="TreeGrafter"/>
</dbReference>
<keyword evidence="5 9" id="KW-0418">Kinase</keyword>
<evidence type="ECO:0000256" key="2">
    <source>
        <dbReference type="ARBA" id="ARBA00012438"/>
    </source>
</evidence>
<gene>
    <name evidence="9" type="ORF">A4V02_00050</name>
</gene>
<sequence length="497" mass="56099">MSLIRKHKLNYGWRLFLPLVGLLWLVIIAVAIYQYKNESKLREEIVNDEIRLLNSRIIAAYEQELDLMPVIQFAAKYYENSALNGIRISVYDNHGNLLYCTGTPIPSSVNGKTPPELIAANETGHGTSLRRSDVDPTQAYYYFGVRTSADGKIYVHTAMPYTSALSRELSVDKGMWLLILAMAIGTTIFAYFTTRILGRNVIILHDFATKAAAGEPLPRIDNFPHNELGDISRQIYKLYTEKDAAINRSEREHSIAIKATEDKIHMTRELSNNINHELKTPVGVIRGYLDTIATHQEMVPEMKQKFIENARNAMDRLCNLLNDLSSITRLEEGANSISNEDVDLNDLLFNISTELESINMTNNIHFSYDIPDGCIVIGNYNLLYGMMMNLIRNADFHSRGENCGIRLLSQNSREYTFAFADDGVGVGEQHLSHLFDRFYRIDKGRSRKVGGTGLGLPIVKNTVTVFGGTIFARNRQPHGLEFVFTLMKARQEASSEA</sequence>
<dbReference type="GO" id="GO:0005886">
    <property type="term" value="C:plasma membrane"/>
    <property type="evidence" value="ECO:0007669"/>
    <property type="project" value="TreeGrafter"/>
</dbReference>
<dbReference type="AlphaFoldDB" id="A0A1B1S674"/>
<comment type="catalytic activity">
    <reaction evidence="1">
        <text>ATP + protein L-histidine = ADP + protein N-phospho-L-histidine.</text>
        <dbReference type="EC" id="2.7.13.3"/>
    </reaction>
</comment>
<dbReference type="InterPro" id="IPR036890">
    <property type="entry name" value="HATPase_C_sf"/>
</dbReference>
<accession>A0A1Z2XFM3</accession>
<evidence type="ECO:0000256" key="3">
    <source>
        <dbReference type="ARBA" id="ARBA00022553"/>
    </source>
</evidence>
<dbReference type="EC" id="2.7.13.3" evidence="2"/>
<dbReference type="EMBL" id="CP015402">
    <property type="protein sequence ID" value="ANU62296.1"/>
    <property type="molecule type" value="Genomic_DNA"/>
</dbReference>
<dbReference type="GO" id="GO:0016036">
    <property type="term" value="P:cellular response to phosphate starvation"/>
    <property type="evidence" value="ECO:0007669"/>
    <property type="project" value="TreeGrafter"/>
</dbReference>
<dbReference type="Pfam" id="PF02518">
    <property type="entry name" value="HATPase_c"/>
    <property type="match status" value="1"/>
</dbReference>
<dbReference type="STRING" id="1796646.A4V02_00050"/>
<feature type="transmembrane region" description="Helical" evidence="7">
    <location>
        <begin position="12"/>
        <end position="33"/>
    </location>
</feature>
<keyword evidence="4" id="KW-0808">Transferase</keyword>
<dbReference type="PROSITE" id="PS50109">
    <property type="entry name" value="HIS_KIN"/>
    <property type="match status" value="1"/>
</dbReference>
<dbReference type="CDD" id="cd00082">
    <property type="entry name" value="HisKA"/>
    <property type="match status" value="1"/>
</dbReference>
<evidence type="ECO:0000259" key="8">
    <source>
        <dbReference type="PROSITE" id="PS50109"/>
    </source>
</evidence>
<dbReference type="SUPFAM" id="SSF47384">
    <property type="entry name" value="Homodimeric domain of signal transducing histidine kinase"/>
    <property type="match status" value="1"/>
</dbReference>
<dbReference type="InterPro" id="IPR003594">
    <property type="entry name" value="HATPase_dom"/>
</dbReference>
<proteinExistence type="predicted"/>
<keyword evidence="7" id="KW-1133">Transmembrane helix</keyword>
<evidence type="ECO:0000313" key="9">
    <source>
        <dbReference type="EMBL" id="ANU62296.1"/>
    </source>
</evidence>
<accession>A0A1B1S674</accession>
<evidence type="ECO:0000256" key="1">
    <source>
        <dbReference type="ARBA" id="ARBA00000085"/>
    </source>
</evidence>
<dbReference type="SMART" id="SM00388">
    <property type="entry name" value="HisKA"/>
    <property type="match status" value="1"/>
</dbReference>
<keyword evidence="7" id="KW-0472">Membrane</keyword>
<dbReference type="OrthoDB" id="9813151at2"/>
<keyword evidence="7" id="KW-0812">Transmembrane</keyword>
<evidence type="ECO:0000256" key="5">
    <source>
        <dbReference type="ARBA" id="ARBA00022777"/>
    </source>
</evidence>
<dbReference type="KEGG" id="pary:A4V02_00050"/>
<reference evidence="10" key="1">
    <citation type="submission" date="2016-04" db="EMBL/GenBank/DDBJ databases">
        <title>Complete Genome Sequences of Twelve Strains of a Stable Defined Moderately Diverse Mouse Microbiota 2 (sDMDMm2).</title>
        <authorList>
            <person name="Uchimura Y."/>
            <person name="Wyss M."/>
            <person name="Brugiroux S."/>
            <person name="Limenitakis J.P."/>
            <person name="Stecher B."/>
            <person name="McCoy K.D."/>
            <person name="Macpherson A.J."/>
        </authorList>
    </citation>
    <scope>NUCLEOTIDE SEQUENCE [LARGE SCALE GENOMIC DNA]</scope>
    <source>
        <strain evidence="10">YL27</strain>
    </source>
</reference>
<evidence type="ECO:0000313" key="10">
    <source>
        <dbReference type="Proteomes" id="UP000186351"/>
    </source>
</evidence>
<evidence type="ECO:0000256" key="6">
    <source>
        <dbReference type="ARBA" id="ARBA00023012"/>
    </source>
</evidence>
<dbReference type="Gene3D" id="1.10.287.130">
    <property type="match status" value="1"/>
</dbReference>
<dbReference type="InterPro" id="IPR003661">
    <property type="entry name" value="HisK_dim/P_dom"/>
</dbReference>